<dbReference type="EMBL" id="JAPEUY010000001">
    <property type="protein sequence ID" value="KAJ4377543.1"/>
    <property type="molecule type" value="Genomic_DNA"/>
</dbReference>
<dbReference type="InterPro" id="IPR040151">
    <property type="entry name" value="Gfd2/YDR514C-like"/>
</dbReference>
<proteinExistence type="predicted"/>
<organism evidence="3 4">
    <name type="scientific">Neocucurbitaria cava</name>
    <dbReference type="NCBI Taxonomy" id="798079"/>
    <lineage>
        <taxon>Eukaryota</taxon>
        <taxon>Fungi</taxon>
        <taxon>Dikarya</taxon>
        <taxon>Ascomycota</taxon>
        <taxon>Pezizomycotina</taxon>
        <taxon>Dothideomycetes</taxon>
        <taxon>Pleosporomycetidae</taxon>
        <taxon>Pleosporales</taxon>
        <taxon>Pleosporineae</taxon>
        <taxon>Cucurbitariaceae</taxon>
        <taxon>Neocucurbitaria</taxon>
    </lineage>
</organism>
<dbReference type="AlphaFoldDB" id="A0A9W9CRX9"/>
<evidence type="ECO:0000313" key="3">
    <source>
        <dbReference type="EMBL" id="KAJ4377543.1"/>
    </source>
</evidence>
<protein>
    <recommendedName>
        <fullName evidence="2">Gfd2/YDR514C-like C-terminal domain-containing protein</fullName>
    </recommendedName>
</protein>
<gene>
    <name evidence="3" type="ORF">N0V83_000368</name>
</gene>
<dbReference type="PANTHER" id="PTHR28083:SF1">
    <property type="entry name" value="GOOD FOR FULL DBP5 ACTIVITY PROTEIN 2"/>
    <property type="match status" value="1"/>
</dbReference>
<dbReference type="GO" id="GO:0005634">
    <property type="term" value="C:nucleus"/>
    <property type="evidence" value="ECO:0007669"/>
    <property type="project" value="TreeGrafter"/>
</dbReference>
<evidence type="ECO:0000256" key="1">
    <source>
        <dbReference type="SAM" id="MobiDB-lite"/>
    </source>
</evidence>
<feature type="region of interest" description="Disordered" evidence="1">
    <location>
        <begin position="1"/>
        <end position="24"/>
    </location>
</feature>
<dbReference type="Pfam" id="PF21762">
    <property type="entry name" value="DEDDh_C"/>
    <property type="match status" value="1"/>
</dbReference>
<reference evidence="3" key="1">
    <citation type="submission" date="2022-10" db="EMBL/GenBank/DDBJ databases">
        <title>Tapping the CABI collections for fungal endophytes: first genome assemblies for Collariella, Neodidymelliopsis, Ascochyta clinopodiicola, Didymella pomorum, Didymosphaeria variabile, Neocosmospora piperis and Neocucurbitaria cava.</title>
        <authorList>
            <person name="Hill R."/>
        </authorList>
    </citation>
    <scope>NUCLEOTIDE SEQUENCE</scope>
    <source>
        <strain evidence="3">IMI 356814</strain>
    </source>
</reference>
<dbReference type="GO" id="GO:0003676">
    <property type="term" value="F:nucleic acid binding"/>
    <property type="evidence" value="ECO:0007669"/>
    <property type="project" value="InterPro"/>
</dbReference>
<evidence type="ECO:0000313" key="4">
    <source>
        <dbReference type="Proteomes" id="UP001140560"/>
    </source>
</evidence>
<dbReference type="Gene3D" id="3.30.420.10">
    <property type="entry name" value="Ribonuclease H-like superfamily/Ribonuclease H"/>
    <property type="match status" value="1"/>
</dbReference>
<accession>A0A9W9CRX9</accession>
<dbReference type="SUPFAM" id="SSF53098">
    <property type="entry name" value="Ribonuclease H-like"/>
    <property type="match status" value="1"/>
</dbReference>
<feature type="domain" description="Gfd2/YDR514C-like C-terminal" evidence="2">
    <location>
        <begin position="62"/>
        <end position="255"/>
    </location>
</feature>
<name>A0A9W9CRX9_9PLEO</name>
<dbReference type="Proteomes" id="UP001140560">
    <property type="component" value="Unassembled WGS sequence"/>
</dbReference>
<dbReference type="InterPro" id="IPR048519">
    <property type="entry name" value="Gfd2/YDR514C-like_C"/>
</dbReference>
<sequence>MSDSDISRTLSSTDSSTIQSPPPSELQQLKTALSMQSDETILEHCLGLHKLQGVSSLADCMVVVCFDTESWTRDHDRLTEIGVATFDSRDMGAVKEPGSYGENLLKQVYFYHARIQENAHLVNIKFCVGDPDSNRFGQTRFVTKDQASNMLRDIFAWPIDKDQPELGYCPVVVVGHALRGDFSRLHDTLGFNAAQVGTVVKMIDTQQLSRETGYWSTLGNPIGLARLVPKCGFDYRDPHTASNDAAMTLVCAVQMVLPNRVKNRDITGKSLQTIVDQIEKSSQQQTWTWGNEKYCIRCGGVGHTKTNYRGRRCNIKVKCAHCAASKLEKRQKAAGTHCTRACISFAMEG</sequence>
<dbReference type="InterPro" id="IPR012337">
    <property type="entry name" value="RNaseH-like_sf"/>
</dbReference>
<dbReference type="InterPro" id="IPR036397">
    <property type="entry name" value="RNaseH_sf"/>
</dbReference>
<dbReference type="PANTHER" id="PTHR28083">
    <property type="entry name" value="GOOD FOR FULL DBP5 ACTIVITY PROTEIN 2"/>
    <property type="match status" value="1"/>
</dbReference>
<evidence type="ECO:0000259" key="2">
    <source>
        <dbReference type="Pfam" id="PF21762"/>
    </source>
</evidence>
<dbReference type="OrthoDB" id="5953249at2759"/>
<keyword evidence="4" id="KW-1185">Reference proteome</keyword>
<comment type="caution">
    <text evidence="3">The sequence shown here is derived from an EMBL/GenBank/DDBJ whole genome shotgun (WGS) entry which is preliminary data.</text>
</comment>